<keyword evidence="3" id="KW-1185">Reference proteome</keyword>
<evidence type="ECO:0000313" key="3">
    <source>
        <dbReference type="Proteomes" id="UP000199032"/>
    </source>
</evidence>
<accession>A0A0S4LGA6</accession>
<dbReference type="RefSeq" id="WP_176697991.1">
    <property type="nucleotide sequence ID" value="NZ_CZQA01000008.1"/>
</dbReference>
<protein>
    <submittedName>
        <fullName evidence="2">Blue (Type 1) copper protein, cupredoxin family (Modular protein)</fullName>
    </submittedName>
</protein>
<proteinExistence type="predicted"/>
<dbReference type="InterPro" id="IPR052721">
    <property type="entry name" value="ET_Amicyanin"/>
</dbReference>
<name>A0A0S4LGA6_9BACT</name>
<feature type="domain" description="EfeO-type cupredoxin-like" evidence="1">
    <location>
        <begin position="28"/>
        <end position="115"/>
    </location>
</feature>
<evidence type="ECO:0000313" key="2">
    <source>
        <dbReference type="EMBL" id="CUS35592.1"/>
    </source>
</evidence>
<dbReference type="InterPro" id="IPR028096">
    <property type="entry name" value="EfeO_Cupredoxin"/>
</dbReference>
<dbReference type="AlphaFoldDB" id="A0A0S4LGA6"/>
<sequence>MNRLHILTIALGIGATVGGPALDFSPATQILMENGSPYYVPAAATVVSGTPIRWENPTPTHHTVTHNGCVNDESTCLFNSGTVPPGGQFTIQGLPPGRYAYHCGIHPIMRGQLIVTEDSSTPARL</sequence>
<dbReference type="Gene3D" id="2.60.40.420">
    <property type="entry name" value="Cupredoxins - blue copper proteins"/>
    <property type="match status" value="1"/>
</dbReference>
<dbReference type="EMBL" id="CZQA01000008">
    <property type="protein sequence ID" value="CUS35592.1"/>
    <property type="molecule type" value="Genomic_DNA"/>
</dbReference>
<evidence type="ECO:0000259" key="1">
    <source>
        <dbReference type="Pfam" id="PF13473"/>
    </source>
</evidence>
<dbReference type="STRING" id="1742972.COMA1_20356"/>
<gene>
    <name evidence="2" type="ORF">COMA1_20356</name>
</gene>
<reference evidence="2 3" key="1">
    <citation type="submission" date="2015-10" db="EMBL/GenBank/DDBJ databases">
        <authorList>
            <person name="Gilbert D.G."/>
        </authorList>
    </citation>
    <scope>NUCLEOTIDE SEQUENCE [LARGE SCALE GENOMIC DNA]</scope>
    <source>
        <strain evidence="2">COMA1</strain>
    </source>
</reference>
<dbReference type="InterPro" id="IPR008972">
    <property type="entry name" value="Cupredoxin"/>
</dbReference>
<dbReference type="Proteomes" id="UP000199032">
    <property type="component" value="Unassembled WGS sequence"/>
</dbReference>
<dbReference type="PANTHER" id="PTHR36507:SF1">
    <property type="entry name" value="BLL1555 PROTEIN"/>
    <property type="match status" value="1"/>
</dbReference>
<organism evidence="2 3">
    <name type="scientific">Candidatus Nitrospira nitrosa</name>
    <dbReference type="NCBI Taxonomy" id="1742972"/>
    <lineage>
        <taxon>Bacteria</taxon>
        <taxon>Pseudomonadati</taxon>
        <taxon>Nitrospirota</taxon>
        <taxon>Nitrospiria</taxon>
        <taxon>Nitrospirales</taxon>
        <taxon>Nitrospiraceae</taxon>
        <taxon>Nitrospira</taxon>
    </lineage>
</organism>
<dbReference type="SUPFAM" id="SSF49503">
    <property type="entry name" value="Cupredoxins"/>
    <property type="match status" value="1"/>
</dbReference>
<dbReference type="Pfam" id="PF13473">
    <property type="entry name" value="Cupredoxin_1"/>
    <property type="match status" value="1"/>
</dbReference>
<dbReference type="PANTHER" id="PTHR36507">
    <property type="entry name" value="BLL1555 PROTEIN"/>
    <property type="match status" value="1"/>
</dbReference>